<dbReference type="Proteomes" id="UP001321520">
    <property type="component" value="Chromosome"/>
</dbReference>
<sequence>MKYLTAIFIVVILAACASSYMDKRHISPNFENEVFKNTNPVNFLSFWEMFKAALESDVEPAVWPEWIDIHTDTSPIKRVSDSNTRITFINHATFLIQTGEFNILTDPVFSERTSPFSFVGPKRVHRPGIAIENLPPIDVIVISHDHYDHLDLNSIQALAERDNPKLYMGLGVGARLSGSEQIIELDWWESSRVADNFQLWFLDVQHFSGRWLTDRNSTLWGGFLLEIDGQKIYFGGDSGYADHYKRTFERFGPVDIAFLPIGAYAPREFFQEVHMDPSDAVQAHLDLQAGISIGMHYGTFQLTAEAINEPIKFLEEAKKKANIKPSEFITLEVGQPFELTSESFVRKTGLE</sequence>
<dbReference type="Gene3D" id="3.60.15.10">
    <property type="entry name" value="Ribonuclease Z/Hydroxyacylglutathione hydrolase-like"/>
    <property type="match status" value="1"/>
</dbReference>
<dbReference type="InterPro" id="IPR036866">
    <property type="entry name" value="RibonucZ/Hydroxyglut_hydro"/>
</dbReference>
<dbReference type="InterPro" id="IPR001279">
    <property type="entry name" value="Metallo-B-lactamas"/>
</dbReference>
<evidence type="ECO:0000313" key="3">
    <source>
        <dbReference type="Proteomes" id="UP001321520"/>
    </source>
</evidence>
<gene>
    <name evidence="2" type="ORF">M8T91_18235</name>
</gene>
<name>A0ABY9ECV7_9GAMM</name>
<dbReference type="SUPFAM" id="SSF56281">
    <property type="entry name" value="Metallo-hydrolase/oxidoreductase"/>
    <property type="match status" value="1"/>
</dbReference>
<dbReference type="RefSeq" id="WP_301415648.1">
    <property type="nucleotide sequence ID" value="NZ_CP098023.1"/>
</dbReference>
<organism evidence="2 3">
    <name type="scientific">Microbulbifer spongiae</name>
    <dbReference type="NCBI Taxonomy" id="2944933"/>
    <lineage>
        <taxon>Bacteria</taxon>
        <taxon>Pseudomonadati</taxon>
        <taxon>Pseudomonadota</taxon>
        <taxon>Gammaproteobacteria</taxon>
        <taxon>Cellvibrionales</taxon>
        <taxon>Microbulbiferaceae</taxon>
        <taxon>Microbulbifer</taxon>
    </lineage>
</organism>
<protein>
    <submittedName>
        <fullName evidence="2">MBL fold metallo-hydrolase</fullName>
    </submittedName>
</protein>
<keyword evidence="3" id="KW-1185">Reference proteome</keyword>
<evidence type="ECO:0000259" key="1">
    <source>
        <dbReference type="Pfam" id="PF12706"/>
    </source>
</evidence>
<dbReference type="EMBL" id="CP098023">
    <property type="protein sequence ID" value="WKD49801.1"/>
    <property type="molecule type" value="Genomic_DNA"/>
</dbReference>
<dbReference type="PROSITE" id="PS51257">
    <property type="entry name" value="PROKAR_LIPOPROTEIN"/>
    <property type="match status" value="1"/>
</dbReference>
<proteinExistence type="predicted"/>
<evidence type="ECO:0000313" key="2">
    <source>
        <dbReference type="EMBL" id="WKD49801.1"/>
    </source>
</evidence>
<dbReference type="PANTHER" id="PTHR15032">
    <property type="entry name" value="N-ACYL-PHOSPHATIDYLETHANOLAMINE-HYDROLYZING PHOSPHOLIPASE D"/>
    <property type="match status" value="1"/>
</dbReference>
<reference evidence="2 3" key="1">
    <citation type="submission" date="2022-05" db="EMBL/GenBank/DDBJ databases">
        <title>Microbulbifer sp. nov., isolated from sponge.</title>
        <authorList>
            <person name="Gao L."/>
        </authorList>
    </citation>
    <scope>NUCLEOTIDE SEQUENCE [LARGE SCALE GENOMIC DNA]</scope>
    <source>
        <strain evidence="2 3">MI-G</strain>
    </source>
</reference>
<dbReference type="Pfam" id="PF12706">
    <property type="entry name" value="Lactamase_B_2"/>
    <property type="match status" value="1"/>
</dbReference>
<dbReference type="PANTHER" id="PTHR15032:SF4">
    <property type="entry name" value="N-ACYL-PHOSPHATIDYLETHANOLAMINE-HYDROLYZING PHOSPHOLIPASE D"/>
    <property type="match status" value="1"/>
</dbReference>
<feature type="domain" description="Metallo-beta-lactamase" evidence="1">
    <location>
        <begin position="102"/>
        <end position="297"/>
    </location>
</feature>
<accession>A0ABY9ECV7</accession>